<dbReference type="InterPro" id="IPR028994">
    <property type="entry name" value="Integrin_alpha_N"/>
</dbReference>
<dbReference type="EMBL" id="JAKELL010000021">
    <property type="protein sequence ID" value="KAH8992703.1"/>
    <property type="molecule type" value="Genomic_DNA"/>
</dbReference>
<dbReference type="PANTHER" id="PTHR46580">
    <property type="entry name" value="SENSOR KINASE-RELATED"/>
    <property type="match status" value="1"/>
</dbReference>
<dbReference type="SUPFAM" id="SSF69318">
    <property type="entry name" value="Integrin alpha N-terminal domain"/>
    <property type="match status" value="1"/>
</dbReference>
<organism evidence="1 2">
    <name type="scientific">Lactarius akahatsu</name>
    <dbReference type="NCBI Taxonomy" id="416441"/>
    <lineage>
        <taxon>Eukaryota</taxon>
        <taxon>Fungi</taxon>
        <taxon>Dikarya</taxon>
        <taxon>Basidiomycota</taxon>
        <taxon>Agaricomycotina</taxon>
        <taxon>Agaricomycetes</taxon>
        <taxon>Russulales</taxon>
        <taxon>Russulaceae</taxon>
        <taxon>Lactarius</taxon>
    </lineage>
</organism>
<protein>
    <submittedName>
        <fullName evidence="1">Lectin 2</fullName>
    </submittedName>
</protein>
<keyword evidence="2" id="KW-1185">Reference proteome</keyword>
<sequence length="400" mass="42681">MGRSEELIPSQDKMAIDQDCVDLGVLCVSVCDALKRATDGKKLEDLNGFVLPALRAGLADIVDFGQDGVVILRNGFNTTGYNAGGSRIEEHVRLVGDVTGDGADDLVEFGEAGVLVSTNNGDNTFTSPVKLVLKDFGYDAGGWRVEKHIRYLADIRGVGRSDIVGFGHGGVIVSKNDGNAKFNPVYLALGDFGLPHRVARRNNGDGTFAPAQAVISGTFCYDGGGWRIEQHPRFIADLTGDGKVDIIGCGDAGVYVSLNKGDGTFGPINLVANIFGTVQGWKVDKHPRFIADLTGDKRGDIIGFGEAGVYVAYNNGNGTFQPGKLVLSDFGVQQGWQVNKHPRFVVDLTGDGRADILGFRENSVFVAYNDGKGGFPSVKTSVDKTVRWLANLDQASCKIT</sequence>
<proteinExistence type="predicted"/>
<comment type="caution">
    <text evidence="1">The sequence shown here is derived from an EMBL/GenBank/DDBJ whole genome shotgun (WGS) entry which is preliminary data.</text>
</comment>
<evidence type="ECO:0000313" key="2">
    <source>
        <dbReference type="Proteomes" id="UP001201163"/>
    </source>
</evidence>
<reference evidence="1" key="1">
    <citation type="submission" date="2022-01" db="EMBL/GenBank/DDBJ databases">
        <title>Comparative genomics reveals a dynamic genome evolution in the ectomycorrhizal milk-cap (Lactarius) mushrooms.</title>
        <authorList>
            <consortium name="DOE Joint Genome Institute"/>
            <person name="Lebreton A."/>
            <person name="Tang N."/>
            <person name="Kuo A."/>
            <person name="LaButti K."/>
            <person name="Drula E."/>
            <person name="Barry K."/>
            <person name="Clum A."/>
            <person name="Lipzen A."/>
            <person name="Mousain D."/>
            <person name="Ng V."/>
            <person name="Wang R."/>
            <person name="Wang X."/>
            <person name="Dai Y."/>
            <person name="Henrissat B."/>
            <person name="Grigoriev I.V."/>
            <person name="Guerin-Laguette A."/>
            <person name="Yu F."/>
            <person name="Martin F.M."/>
        </authorList>
    </citation>
    <scope>NUCLEOTIDE SEQUENCE</scope>
    <source>
        <strain evidence="1">QP</strain>
    </source>
</reference>
<dbReference type="PANTHER" id="PTHR46580:SF4">
    <property type="entry name" value="ATP_GTP-BINDING PROTEIN"/>
    <property type="match status" value="1"/>
</dbReference>
<name>A0AAD4Q8M7_9AGAM</name>
<dbReference type="AlphaFoldDB" id="A0AAD4Q8M7"/>
<dbReference type="Proteomes" id="UP001201163">
    <property type="component" value="Unassembled WGS sequence"/>
</dbReference>
<evidence type="ECO:0000313" key="1">
    <source>
        <dbReference type="EMBL" id="KAH8992703.1"/>
    </source>
</evidence>
<gene>
    <name evidence="1" type="ORF">EDB92DRAFT_1934715</name>
</gene>
<accession>A0AAD4Q8M7</accession>